<evidence type="ECO:0000313" key="8">
    <source>
        <dbReference type="Proteomes" id="UP000566819"/>
    </source>
</evidence>
<keyword evidence="2 4" id="KW-0863">Zinc-finger</keyword>
<evidence type="ECO:0000259" key="6">
    <source>
        <dbReference type="PROSITE" id="PS50157"/>
    </source>
</evidence>
<accession>A0A8H4W634</accession>
<dbReference type="EMBL" id="JAAMPI010000135">
    <property type="protein sequence ID" value="KAF4635202.1"/>
    <property type="molecule type" value="Genomic_DNA"/>
</dbReference>
<feature type="region of interest" description="Disordered" evidence="5">
    <location>
        <begin position="192"/>
        <end position="257"/>
    </location>
</feature>
<name>A0A8H4W634_9HELO</name>
<dbReference type="Pfam" id="PF12171">
    <property type="entry name" value="zf-C2H2_jaz"/>
    <property type="match status" value="1"/>
</dbReference>
<evidence type="ECO:0000256" key="3">
    <source>
        <dbReference type="ARBA" id="ARBA00022833"/>
    </source>
</evidence>
<feature type="compositionally biased region" description="Acidic residues" evidence="5">
    <location>
        <begin position="247"/>
        <end position="257"/>
    </location>
</feature>
<reference evidence="7 8" key="1">
    <citation type="submission" date="2020-03" db="EMBL/GenBank/DDBJ databases">
        <title>Draft Genome Sequence of Cudoniella acicularis.</title>
        <authorList>
            <person name="Buettner E."/>
            <person name="Kellner H."/>
        </authorList>
    </citation>
    <scope>NUCLEOTIDE SEQUENCE [LARGE SCALE GENOMIC DNA]</scope>
    <source>
        <strain evidence="7 8">DSM 108380</strain>
    </source>
</reference>
<evidence type="ECO:0000313" key="7">
    <source>
        <dbReference type="EMBL" id="KAF4635202.1"/>
    </source>
</evidence>
<keyword evidence="8" id="KW-1185">Reference proteome</keyword>
<keyword evidence="1" id="KW-0479">Metal-binding</keyword>
<dbReference type="PROSITE" id="PS50157">
    <property type="entry name" value="ZINC_FINGER_C2H2_2"/>
    <property type="match status" value="1"/>
</dbReference>
<dbReference type="AlphaFoldDB" id="A0A8H4W634"/>
<evidence type="ECO:0000256" key="5">
    <source>
        <dbReference type="SAM" id="MobiDB-lite"/>
    </source>
</evidence>
<evidence type="ECO:0000256" key="4">
    <source>
        <dbReference type="PROSITE-ProRule" id="PRU00042"/>
    </source>
</evidence>
<feature type="compositionally biased region" description="Acidic residues" evidence="5">
    <location>
        <begin position="208"/>
        <end position="221"/>
    </location>
</feature>
<dbReference type="Proteomes" id="UP000566819">
    <property type="component" value="Unassembled WGS sequence"/>
</dbReference>
<comment type="caution">
    <text evidence="7">The sequence shown here is derived from an EMBL/GenBank/DDBJ whole genome shotgun (WGS) entry which is preliminary data.</text>
</comment>
<evidence type="ECO:0000256" key="2">
    <source>
        <dbReference type="ARBA" id="ARBA00022771"/>
    </source>
</evidence>
<dbReference type="InterPro" id="IPR022755">
    <property type="entry name" value="Znf_C2H2_jaz"/>
</dbReference>
<feature type="compositionally biased region" description="Basic residues" evidence="5">
    <location>
        <begin position="233"/>
        <end position="243"/>
    </location>
</feature>
<dbReference type="InterPro" id="IPR013087">
    <property type="entry name" value="Znf_C2H2_type"/>
</dbReference>
<dbReference type="GO" id="GO:0008270">
    <property type="term" value="F:zinc ion binding"/>
    <property type="evidence" value="ECO:0007669"/>
    <property type="project" value="UniProtKB-KW"/>
</dbReference>
<evidence type="ECO:0000256" key="1">
    <source>
        <dbReference type="ARBA" id="ARBA00022723"/>
    </source>
</evidence>
<feature type="compositionally biased region" description="Basic and acidic residues" evidence="5">
    <location>
        <begin position="222"/>
        <end position="232"/>
    </location>
</feature>
<sequence>MILDVGGLLPTSFRTSAVDPSHVTDAPWQFKVIRKVLEDLAILLENVYNIDETGVILSILGSIKVLLGKDDPRDYRGAVVKRTTVTAIECISANNRVLRVTPKPPTQSTVPRANEIENLIKQDAHILNKASIQRLERAECALLDNRNQMLTRINNEAKVRRSTRSIVLGKAKVMSFEDTEVARTARAAKDVIKGKGERGWKRKSAALEPDEPEPGEAEPEPEVTRAAKEVIKGRGKRGRKRKIAAQEADEPEPEPEPEVAQMIDLRLFFILKWLSDSVQEPNSPVATAGLTPPSFDCDDCDRSFNNEEAFQQHLRDSRTHQQDMETPLDGFSRSFPTFNYDPSLLPATSELHMWYGIENDLTTWYTLCRASGVEPLLETCEQCVEVGDRTQKFGRNFQPHNHEGPNLAREATPNNDRCPSSYIVDMAKNLSPQHEIRIAIRFDTTNVPGEPRNRLRRIANDFAESKLSRMFDSDSDFFHWSPDFDLTTSKRIWMLCDFNISGKVLQVDAVPIRWWNVTYDHQQSPRFTERWMNGKSFTNRYPWGGRDNEWEYRLQQRNIERPREALITGE</sequence>
<organism evidence="7 8">
    <name type="scientific">Cudoniella acicularis</name>
    <dbReference type="NCBI Taxonomy" id="354080"/>
    <lineage>
        <taxon>Eukaryota</taxon>
        <taxon>Fungi</taxon>
        <taxon>Dikarya</taxon>
        <taxon>Ascomycota</taxon>
        <taxon>Pezizomycotina</taxon>
        <taxon>Leotiomycetes</taxon>
        <taxon>Helotiales</taxon>
        <taxon>Tricladiaceae</taxon>
        <taxon>Cudoniella</taxon>
    </lineage>
</organism>
<keyword evidence="3" id="KW-0862">Zinc</keyword>
<proteinExistence type="predicted"/>
<feature type="domain" description="C2H2-type" evidence="6">
    <location>
        <begin position="295"/>
        <end position="325"/>
    </location>
</feature>
<gene>
    <name evidence="7" type="ORF">G7Y89_g2897</name>
</gene>
<protein>
    <recommendedName>
        <fullName evidence="6">C2H2-type domain-containing protein</fullName>
    </recommendedName>
</protein>
<dbReference type="OrthoDB" id="3519782at2759"/>